<dbReference type="AlphaFoldDB" id="A0AB94IWA6"/>
<protein>
    <submittedName>
        <fullName evidence="2">TRAP transporter solute receptor, TAXI family</fullName>
    </submittedName>
</protein>
<sequence length="334" mass="35965">MKKILALSLILAFAAAASAELTQPVNLTFAAQEVGTGAYSVAAAIQSVLVKGLPQGSTIDLTTNSPGGVGAPMLIQNEDCDLIVSNAGPSLWSYERTPDQYQFGGCKDVRSIGGGLGHTFTNVMFTKKFVDETGITTLEELIAKKHPVKIVTKKNGSLGELTAERVIEACGISVEEFNSFAKWEKTGTDAIKSGLQDDLYEMTIDHIDAGQATTTEIALTHDMFFVQLSDATLANMQKMGYAPIVMPAGTWNKQDKDIKTMGSQQNVLVPAAMDEELAYALTKAICENKDEMAKFVASLGWFDLKTAARKELNGAPLHPGAIRYYKEIGVQVDE</sequence>
<dbReference type="RefSeq" id="WP_015556138.1">
    <property type="nucleotide sequence ID" value="NC_021038.1"/>
</dbReference>
<dbReference type="PANTHER" id="PTHR42941">
    <property type="entry name" value="SLL1037 PROTEIN"/>
    <property type="match status" value="1"/>
</dbReference>
<feature type="signal peptide" evidence="1">
    <location>
        <begin position="1"/>
        <end position="19"/>
    </location>
</feature>
<dbReference type="KEGG" id="sbr:SY1_06110"/>
<evidence type="ECO:0000256" key="1">
    <source>
        <dbReference type="SAM" id="SignalP"/>
    </source>
</evidence>
<name>A0AB94IWA6_9BACT</name>
<dbReference type="NCBIfam" id="TIGR02122">
    <property type="entry name" value="TRAP_TAXI"/>
    <property type="match status" value="1"/>
</dbReference>
<reference evidence="3" key="1">
    <citation type="submission" date="2010-03" db="EMBL/GenBank/DDBJ databases">
        <title>The genome sequence of Synergistetes sp. SGP1.</title>
        <authorList>
            <consortium name="metaHIT consortium -- http://www.metahit.eu/"/>
            <person name="Pajon A."/>
            <person name="Turner K."/>
            <person name="Parkhill J."/>
            <person name="Wade W."/>
            <person name="Vartoukian S."/>
        </authorList>
    </citation>
    <scope>NUCLEOTIDE SEQUENCE [LARGE SCALE GENOMIC DNA]</scope>
    <source>
        <strain evidence="3">SGP1</strain>
    </source>
</reference>
<dbReference type="InterPro" id="IPR011852">
    <property type="entry name" value="TRAP_TAXI"/>
</dbReference>
<keyword evidence="2" id="KW-0675">Receptor</keyword>
<dbReference type="Pfam" id="PF16868">
    <property type="entry name" value="NMT1_3"/>
    <property type="match status" value="1"/>
</dbReference>
<feature type="chain" id="PRO_5044502975" evidence="1">
    <location>
        <begin position="20"/>
        <end position="334"/>
    </location>
</feature>
<proteinExistence type="predicted"/>
<keyword evidence="3" id="KW-1185">Reference proteome</keyword>
<gene>
    <name evidence="2" type="ORF">SY1_06110</name>
</gene>
<accession>A0AB94IWA6</accession>
<keyword evidence="1" id="KW-0732">Signal</keyword>
<evidence type="ECO:0000313" key="3">
    <source>
        <dbReference type="Proteomes" id="UP000008957"/>
    </source>
</evidence>
<dbReference type="SUPFAM" id="SSF53850">
    <property type="entry name" value="Periplasmic binding protein-like II"/>
    <property type="match status" value="1"/>
</dbReference>
<dbReference type="EMBL" id="FP929056">
    <property type="protein sequence ID" value="CBL27991.1"/>
    <property type="molecule type" value="Genomic_DNA"/>
</dbReference>
<dbReference type="Proteomes" id="UP000008957">
    <property type="component" value="Chromosome"/>
</dbReference>
<evidence type="ECO:0000313" key="2">
    <source>
        <dbReference type="EMBL" id="CBL27991.1"/>
    </source>
</evidence>
<organism evidence="2 3">
    <name type="scientific">Fretibacterium fastidiosum</name>
    <dbReference type="NCBI Taxonomy" id="651822"/>
    <lineage>
        <taxon>Bacteria</taxon>
        <taxon>Thermotogati</taxon>
        <taxon>Synergistota</taxon>
        <taxon>Synergistia</taxon>
        <taxon>Synergistales</taxon>
        <taxon>Aminobacteriaceae</taxon>
        <taxon>Fretibacterium</taxon>
    </lineage>
</organism>
<dbReference type="Gene3D" id="3.40.190.10">
    <property type="entry name" value="Periplasmic binding protein-like II"/>
    <property type="match status" value="2"/>
</dbReference>
<dbReference type="PANTHER" id="PTHR42941:SF1">
    <property type="entry name" value="SLL1037 PROTEIN"/>
    <property type="match status" value="1"/>
</dbReference>
<reference evidence="2 3" key="2">
    <citation type="submission" date="2010-03" db="EMBL/GenBank/DDBJ databases">
        <authorList>
            <person name="Pajon A."/>
        </authorList>
    </citation>
    <scope>NUCLEOTIDE SEQUENCE [LARGE SCALE GENOMIC DNA]</scope>
    <source>
        <strain evidence="2 3">SGP1</strain>
    </source>
</reference>